<dbReference type="SMART" id="SM00471">
    <property type="entry name" value="HDc"/>
    <property type="match status" value="1"/>
</dbReference>
<comment type="caution">
    <text evidence="2">The sequence shown here is derived from an EMBL/GenBank/DDBJ whole genome shotgun (WGS) entry which is preliminary data.</text>
</comment>
<dbReference type="PANTHER" id="PTHR46246">
    <property type="entry name" value="GUANOSINE-3',5'-BIS(DIPHOSPHATE) 3'-PYROPHOSPHOHYDROLASE MESH1"/>
    <property type="match status" value="1"/>
</dbReference>
<keyword evidence="2" id="KW-0418">Kinase</keyword>
<dbReference type="RefSeq" id="WP_088259698.1">
    <property type="nucleotide sequence ID" value="NZ_NIDE01000017.1"/>
</dbReference>
<dbReference type="AlphaFoldDB" id="A0A225D5H8"/>
<accession>A0A225D5H8</accession>
<dbReference type="GO" id="GO:0008893">
    <property type="term" value="F:guanosine-3',5'-bis(diphosphate) 3'-diphosphatase activity"/>
    <property type="evidence" value="ECO:0007669"/>
    <property type="project" value="TreeGrafter"/>
</dbReference>
<dbReference type="Pfam" id="PF13328">
    <property type="entry name" value="HD_4"/>
    <property type="match status" value="1"/>
</dbReference>
<proteinExistence type="predicted"/>
<protein>
    <submittedName>
        <fullName evidence="2">GTP pyrophosphokinase</fullName>
    </submittedName>
</protein>
<gene>
    <name evidence="2" type="ORF">FRUB_09295</name>
</gene>
<reference evidence="3" key="1">
    <citation type="submission" date="2017-06" db="EMBL/GenBank/DDBJ databases">
        <title>Genome analysis of Fimbriiglobus ruber SP5, the first member of the order Planctomycetales with confirmed chitinolytic capability.</title>
        <authorList>
            <person name="Ravin N.V."/>
            <person name="Rakitin A.L."/>
            <person name="Ivanova A.A."/>
            <person name="Beletsky A.V."/>
            <person name="Kulichevskaya I.S."/>
            <person name="Mardanov A.V."/>
            <person name="Dedysh S.N."/>
        </authorList>
    </citation>
    <scope>NUCLEOTIDE SEQUENCE [LARGE SCALE GENOMIC DNA]</scope>
    <source>
        <strain evidence="3">SP5</strain>
    </source>
</reference>
<dbReference type="Proteomes" id="UP000214646">
    <property type="component" value="Unassembled WGS sequence"/>
</dbReference>
<evidence type="ECO:0000313" key="2">
    <source>
        <dbReference type="EMBL" id="OWK36732.1"/>
    </source>
</evidence>
<evidence type="ECO:0000259" key="1">
    <source>
        <dbReference type="SMART" id="SM00471"/>
    </source>
</evidence>
<dbReference type="SUPFAM" id="SSF109604">
    <property type="entry name" value="HD-domain/PDEase-like"/>
    <property type="match status" value="1"/>
</dbReference>
<keyword evidence="2" id="KW-0808">Transferase</keyword>
<organism evidence="2 3">
    <name type="scientific">Fimbriiglobus ruber</name>
    <dbReference type="NCBI Taxonomy" id="1908690"/>
    <lineage>
        <taxon>Bacteria</taxon>
        <taxon>Pseudomonadati</taxon>
        <taxon>Planctomycetota</taxon>
        <taxon>Planctomycetia</taxon>
        <taxon>Gemmatales</taxon>
        <taxon>Gemmataceae</taxon>
        <taxon>Fimbriiglobus</taxon>
    </lineage>
</organism>
<dbReference type="Gene3D" id="1.10.3210.10">
    <property type="entry name" value="Hypothetical protein af1432"/>
    <property type="match status" value="1"/>
</dbReference>
<name>A0A225D5H8_9BACT</name>
<feature type="domain" description="HD/PDEase" evidence="1">
    <location>
        <begin position="22"/>
        <end position="129"/>
    </location>
</feature>
<dbReference type="OrthoDB" id="272476at2"/>
<dbReference type="EMBL" id="NIDE01000017">
    <property type="protein sequence ID" value="OWK36732.1"/>
    <property type="molecule type" value="Genomic_DNA"/>
</dbReference>
<keyword evidence="3" id="KW-1185">Reference proteome</keyword>
<evidence type="ECO:0000313" key="3">
    <source>
        <dbReference type="Proteomes" id="UP000214646"/>
    </source>
</evidence>
<sequence>MDKTVVRAREFAVSAHGDQRYGDRPYADHLDAVAALLAPYGEQAQAIGYLHDVVEDTATSLEDVRREFGDDVAAIVGIVTDEPGANRRDRKARTNAKLSAVASGKELALVVKAADRLANLRESAAGGPASKLGMYRREHPEFQAAAHRPGLCDELWREMDRILS</sequence>
<dbReference type="InterPro" id="IPR052194">
    <property type="entry name" value="MESH1"/>
</dbReference>
<dbReference type="PANTHER" id="PTHR46246:SF1">
    <property type="entry name" value="GUANOSINE-3',5'-BIS(DIPHOSPHATE) 3'-PYROPHOSPHOHYDROLASE MESH1"/>
    <property type="match status" value="1"/>
</dbReference>
<dbReference type="GO" id="GO:0016301">
    <property type="term" value="F:kinase activity"/>
    <property type="evidence" value="ECO:0007669"/>
    <property type="project" value="UniProtKB-KW"/>
</dbReference>
<dbReference type="InterPro" id="IPR003607">
    <property type="entry name" value="HD/PDEase_dom"/>
</dbReference>